<feature type="domain" description="PAC" evidence="8">
    <location>
        <begin position="205"/>
        <end position="257"/>
    </location>
</feature>
<dbReference type="PROSITE" id="PS50109">
    <property type="entry name" value="HIS_KIN"/>
    <property type="match status" value="1"/>
</dbReference>
<keyword evidence="5" id="KW-0418">Kinase</keyword>
<dbReference type="InterPro" id="IPR052162">
    <property type="entry name" value="Sensor_kinase/Photoreceptor"/>
</dbReference>
<dbReference type="InterPro" id="IPR035965">
    <property type="entry name" value="PAS-like_dom_sf"/>
</dbReference>
<evidence type="ECO:0000313" key="9">
    <source>
        <dbReference type="EMBL" id="MRW95512.1"/>
    </source>
</evidence>
<comment type="catalytic activity">
    <reaction evidence="1">
        <text>ATP + protein L-histidine = ADP + protein N-phospho-L-histidine.</text>
        <dbReference type="EC" id="2.7.13.3"/>
    </reaction>
</comment>
<reference evidence="9 10" key="1">
    <citation type="submission" date="2019-11" db="EMBL/GenBank/DDBJ databases">
        <title>Whole genome sequence of Haloferax sp. MBLA0078.</title>
        <authorList>
            <person name="Seo M.-J."/>
            <person name="Cho E.-S."/>
        </authorList>
    </citation>
    <scope>NUCLEOTIDE SEQUENCE [LARGE SCALE GENOMIC DNA]</scope>
    <source>
        <strain evidence="9 10">MBLA0078</strain>
    </source>
</reference>
<dbReference type="EC" id="2.7.13.3" evidence="2"/>
<keyword evidence="3" id="KW-0597">Phosphoprotein</keyword>
<evidence type="ECO:0000259" key="7">
    <source>
        <dbReference type="PROSITE" id="PS50112"/>
    </source>
</evidence>
<proteinExistence type="predicted"/>
<dbReference type="InterPro" id="IPR000700">
    <property type="entry name" value="PAS-assoc_C"/>
</dbReference>
<dbReference type="InterPro" id="IPR001610">
    <property type="entry name" value="PAC"/>
</dbReference>
<dbReference type="PANTHER" id="PTHR43304:SF1">
    <property type="entry name" value="PAC DOMAIN-CONTAINING PROTEIN"/>
    <property type="match status" value="1"/>
</dbReference>
<evidence type="ECO:0000256" key="3">
    <source>
        <dbReference type="ARBA" id="ARBA00022553"/>
    </source>
</evidence>
<evidence type="ECO:0000259" key="8">
    <source>
        <dbReference type="PROSITE" id="PS50113"/>
    </source>
</evidence>
<dbReference type="SMART" id="SM00086">
    <property type="entry name" value="PAC"/>
    <property type="match status" value="2"/>
</dbReference>
<evidence type="ECO:0000259" key="6">
    <source>
        <dbReference type="PROSITE" id="PS50109"/>
    </source>
</evidence>
<evidence type="ECO:0000256" key="5">
    <source>
        <dbReference type="ARBA" id="ARBA00022777"/>
    </source>
</evidence>
<dbReference type="InterPro" id="IPR003594">
    <property type="entry name" value="HATPase_dom"/>
</dbReference>
<dbReference type="OrthoDB" id="106630at2157"/>
<feature type="domain" description="Histidine kinase" evidence="6">
    <location>
        <begin position="261"/>
        <end position="462"/>
    </location>
</feature>
<evidence type="ECO:0000256" key="4">
    <source>
        <dbReference type="ARBA" id="ARBA00022679"/>
    </source>
</evidence>
<dbReference type="CDD" id="cd00130">
    <property type="entry name" value="PAS"/>
    <property type="match status" value="2"/>
</dbReference>
<dbReference type="InterPro" id="IPR000014">
    <property type="entry name" value="PAS"/>
</dbReference>
<dbReference type="Pfam" id="PF08447">
    <property type="entry name" value="PAS_3"/>
    <property type="match status" value="1"/>
</dbReference>
<dbReference type="NCBIfam" id="TIGR00229">
    <property type="entry name" value="sensory_box"/>
    <property type="match status" value="2"/>
</dbReference>
<protein>
    <recommendedName>
        <fullName evidence="2">histidine kinase</fullName>
        <ecNumber evidence="2">2.7.13.3</ecNumber>
    </recommendedName>
</protein>
<dbReference type="InterPro" id="IPR005467">
    <property type="entry name" value="His_kinase_dom"/>
</dbReference>
<name>A0A6A8G4I8_9EURY</name>
<dbReference type="SMART" id="SM00387">
    <property type="entry name" value="HATPase_c"/>
    <property type="match status" value="1"/>
</dbReference>
<dbReference type="Proteomes" id="UP000443423">
    <property type="component" value="Unassembled WGS sequence"/>
</dbReference>
<dbReference type="SMART" id="SM00091">
    <property type="entry name" value="PAS"/>
    <property type="match status" value="2"/>
</dbReference>
<dbReference type="InterPro" id="IPR036890">
    <property type="entry name" value="HATPase_C_sf"/>
</dbReference>
<dbReference type="Pfam" id="PF13426">
    <property type="entry name" value="PAS_9"/>
    <property type="match status" value="1"/>
</dbReference>
<evidence type="ECO:0000313" key="10">
    <source>
        <dbReference type="Proteomes" id="UP000443423"/>
    </source>
</evidence>
<feature type="domain" description="PAC" evidence="8">
    <location>
        <begin position="78"/>
        <end position="131"/>
    </location>
</feature>
<dbReference type="Pfam" id="PF02518">
    <property type="entry name" value="HATPase_c"/>
    <property type="match status" value="1"/>
</dbReference>
<dbReference type="Gene3D" id="3.30.450.20">
    <property type="entry name" value="PAS domain"/>
    <property type="match status" value="2"/>
</dbReference>
<dbReference type="AlphaFoldDB" id="A0A6A8G4I8"/>
<dbReference type="Gene3D" id="3.30.565.10">
    <property type="entry name" value="Histidine kinase-like ATPase, C-terminal domain"/>
    <property type="match status" value="1"/>
</dbReference>
<dbReference type="PROSITE" id="PS50113">
    <property type="entry name" value="PAC"/>
    <property type="match status" value="2"/>
</dbReference>
<dbReference type="PANTHER" id="PTHR43304">
    <property type="entry name" value="PHYTOCHROME-LIKE PROTEIN CPH1"/>
    <property type="match status" value="1"/>
</dbReference>
<dbReference type="RefSeq" id="WP_151109164.1">
    <property type="nucleotide sequence ID" value="NZ_WKJQ01000001.1"/>
</dbReference>
<feature type="domain" description="PAS" evidence="7">
    <location>
        <begin position="132"/>
        <end position="188"/>
    </location>
</feature>
<dbReference type="PRINTS" id="PR00344">
    <property type="entry name" value="BCTRLSENSOR"/>
</dbReference>
<evidence type="ECO:0000256" key="2">
    <source>
        <dbReference type="ARBA" id="ARBA00012438"/>
    </source>
</evidence>
<dbReference type="EMBL" id="WKJQ01000001">
    <property type="protein sequence ID" value="MRW95512.1"/>
    <property type="molecule type" value="Genomic_DNA"/>
</dbReference>
<dbReference type="InterPro" id="IPR004358">
    <property type="entry name" value="Sig_transdc_His_kin-like_C"/>
</dbReference>
<keyword evidence="4" id="KW-0808">Transferase</keyword>
<evidence type="ECO:0000256" key="1">
    <source>
        <dbReference type="ARBA" id="ARBA00000085"/>
    </source>
</evidence>
<dbReference type="GO" id="GO:0004673">
    <property type="term" value="F:protein histidine kinase activity"/>
    <property type="evidence" value="ECO:0007669"/>
    <property type="project" value="UniProtKB-EC"/>
</dbReference>
<dbReference type="SUPFAM" id="SSF55874">
    <property type="entry name" value="ATPase domain of HSP90 chaperone/DNA topoisomerase II/histidine kinase"/>
    <property type="match status" value="1"/>
</dbReference>
<keyword evidence="10" id="KW-1185">Reference proteome</keyword>
<sequence>MDSTREREMHFAQAQEIANVGSWHLDLAEGELDWSDECYRIFGIPRGETVTYEQFLSLVHPEDREYVETEWAAALDGNPYDIEHRIVVDGETRWVREKAELEFDEDGTPLSGIGVVNDVTENKLRERKIREQKRRYHSLFESIQDAILVVDDDQRIVNCNSAFTDLFGYELAEITGTSVDHIYADEMEFDFVDYALDGAGDDTDASTTVQLKKKSGQEFPAAATIFERIDEDGESNGVVGLIRDISDREDRLTQMKVIDRVLRHNLRNDLNVIQGFAETAEGEPNGFEAGKILQTSQKLLQTASKWREITSFLSSPPKKKHLDVVSVVESVVSRAERRHPEAQITAECPPSCRAVSTRALHTALEELVDNAVVHSSRESVSVAVRVELDETTASIQVVDDGDPIPEMERRVLSWEEEIEPLYHGSGLGLWLVNLIVRQSDGVLSFDENDPSGNVVTIQLPRF</sequence>
<organism evidence="9 10">
    <name type="scientific">Haloferax marinum</name>
    <dbReference type="NCBI Taxonomy" id="2666143"/>
    <lineage>
        <taxon>Archaea</taxon>
        <taxon>Methanobacteriati</taxon>
        <taxon>Methanobacteriota</taxon>
        <taxon>Stenosarchaea group</taxon>
        <taxon>Halobacteria</taxon>
        <taxon>Halobacteriales</taxon>
        <taxon>Haloferacaceae</taxon>
        <taxon>Haloferax</taxon>
    </lineage>
</organism>
<dbReference type="Gene3D" id="2.10.70.100">
    <property type="match status" value="1"/>
</dbReference>
<feature type="domain" description="PAS" evidence="7">
    <location>
        <begin position="7"/>
        <end position="78"/>
    </location>
</feature>
<dbReference type="PROSITE" id="PS50112">
    <property type="entry name" value="PAS"/>
    <property type="match status" value="2"/>
</dbReference>
<comment type="caution">
    <text evidence="9">The sequence shown here is derived from an EMBL/GenBank/DDBJ whole genome shotgun (WGS) entry which is preliminary data.</text>
</comment>
<gene>
    <name evidence="9" type="ORF">GJR99_02850</name>
</gene>
<accession>A0A6A8G4I8</accession>
<dbReference type="InterPro" id="IPR013655">
    <property type="entry name" value="PAS_fold_3"/>
</dbReference>
<dbReference type="SUPFAM" id="SSF55785">
    <property type="entry name" value="PYP-like sensor domain (PAS domain)"/>
    <property type="match status" value="2"/>
</dbReference>